<sequence length="163" mass="17687">MHTNSVLKLAACSSASNDIAWRRKITRYELQIYGCISGSSSLRRCLPDPSDIRSSRTTEIPSGVDSLLPNIWLLVLGTWSEKSDTYRNNIIEIETQDGSYHLIIVLEKVPVLLPAGQQHTRSCFTGSLRSGSAPSPPPLARIVRSAGGRLGIGATPQARSGSR</sequence>
<protein>
    <submittedName>
        <fullName evidence="1">Uncharacterized protein</fullName>
    </submittedName>
</protein>
<dbReference type="EMBL" id="SRLO01000169">
    <property type="protein sequence ID" value="TNN69957.1"/>
    <property type="molecule type" value="Genomic_DNA"/>
</dbReference>
<comment type="caution">
    <text evidence="1">The sequence shown here is derived from an EMBL/GenBank/DDBJ whole genome shotgun (WGS) entry which is preliminary data.</text>
</comment>
<dbReference type="AlphaFoldDB" id="A0A4Z2HW87"/>
<reference evidence="1 2" key="1">
    <citation type="submission" date="2019-03" db="EMBL/GenBank/DDBJ databases">
        <title>First draft genome of Liparis tanakae, snailfish: a comprehensive survey of snailfish specific genes.</title>
        <authorList>
            <person name="Kim W."/>
            <person name="Song I."/>
            <person name="Jeong J.-H."/>
            <person name="Kim D."/>
            <person name="Kim S."/>
            <person name="Ryu S."/>
            <person name="Song J.Y."/>
            <person name="Lee S.K."/>
        </authorList>
    </citation>
    <scope>NUCLEOTIDE SEQUENCE [LARGE SCALE GENOMIC DNA]</scope>
    <source>
        <tissue evidence="1">Muscle</tissue>
    </source>
</reference>
<accession>A0A4Z2HW87</accession>
<organism evidence="1 2">
    <name type="scientific">Liparis tanakae</name>
    <name type="common">Tanaka's snailfish</name>
    <dbReference type="NCBI Taxonomy" id="230148"/>
    <lineage>
        <taxon>Eukaryota</taxon>
        <taxon>Metazoa</taxon>
        <taxon>Chordata</taxon>
        <taxon>Craniata</taxon>
        <taxon>Vertebrata</taxon>
        <taxon>Euteleostomi</taxon>
        <taxon>Actinopterygii</taxon>
        <taxon>Neopterygii</taxon>
        <taxon>Teleostei</taxon>
        <taxon>Neoteleostei</taxon>
        <taxon>Acanthomorphata</taxon>
        <taxon>Eupercaria</taxon>
        <taxon>Perciformes</taxon>
        <taxon>Cottioidei</taxon>
        <taxon>Cottales</taxon>
        <taxon>Liparidae</taxon>
        <taxon>Liparis</taxon>
    </lineage>
</organism>
<proteinExistence type="predicted"/>
<name>A0A4Z2HW87_9TELE</name>
<keyword evidence="2" id="KW-1185">Reference proteome</keyword>
<evidence type="ECO:0000313" key="2">
    <source>
        <dbReference type="Proteomes" id="UP000314294"/>
    </source>
</evidence>
<gene>
    <name evidence="1" type="ORF">EYF80_019830</name>
</gene>
<dbReference type="Proteomes" id="UP000314294">
    <property type="component" value="Unassembled WGS sequence"/>
</dbReference>
<evidence type="ECO:0000313" key="1">
    <source>
        <dbReference type="EMBL" id="TNN69957.1"/>
    </source>
</evidence>